<dbReference type="PROSITE" id="PS50805">
    <property type="entry name" value="KRAB"/>
    <property type="match status" value="1"/>
</dbReference>
<keyword evidence="6" id="KW-0862">Zinc</keyword>
<keyword evidence="5 11" id="KW-0863">Zinc-finger</keyword>
<dbReference type="FunFam" id="3.30.160.60:FF:000624">
    <property type="entry name" value="zinc finger protein 697"/>
    <property type="match status" value="1"/>
</dbReference>
<evidence type="ECO:0000256" key="8">
    <source>
        <dbReference type="ARBA" id="ARBA00023125"/>
    </source>
</evidence>
<comment type="similarity">
    <text evidence="2">Belongs to the krueppel C2H2-type zinc-finger protein family.</text>
</comment>
<dbReference type="Xenbase" id="XB-GENE-29087211">
    <property type="gene designation" value="LOC101733761"/>
</dbReference>
<dbReference type="PROSITE" id="PS00028">
    <property type="entry name" value="ZINC_FINGER_C2H2_1"/>
    <property type="match status" value="5"/>
</dbReference>
<dbReference type="AlphaFoldDB" id="A0A6I8SH98"/>
<dbReference type="GO" id="GO:0003677">
    <property type="term" value="F:DNA binding"/>
    <property type="evidence" value="ECO:0007669"/>
    <property type="project" value="UniProtKB-KW"/>
</dbReference>
<feature type="domain" description="C2H2-type" evidence="13">
    <location>
        <begin position="306"/>
        <end position="333"/>
    </location>
</feature>
<dbReference type="FunFam" id="3.30.160.60:FF:002343">
    <property type="entry name" value="Zinc finger protein 33A"/>
    <property type="match status" value="2"/>
</dbReference>
<dbReference type="SMART" id="SM00349">
    <property type="entry name" value="KRAB"/>
    <property type="match status" value="1"/>
</dbReference>
<keyword evidence="9" id="KW-0804">Transcription</keyword>
<evidence type="ECO:0000259" key="13">
    <source>
        <dbReference type="PROSITE" id="PS50157"/>
    </source>
</evidence>
<keyword evidence="7" id="KW-0805">Transcription regulation</keyword>
<dbReference type="SMART" id="SM00355">
    <property type="entry name" value="ZnF_C2H2"/>
    <property type="match status" value="5"/>
</dbReference>
<feature type="compositionally biased region" description="Polar residues" evidence="12">
    <location>
        <begin position="139"/>
        <end position="152"/>
    </location>
</feature>
<protein>
    <submittedName>
        <fullName evidence="15 17">Zinc finger protein 182</fullName>
    </submittedName>
</protein>
<dbReference type="Gene3D" id="3.30.160.60">
    <property type="entry name" value="Classic Zinc Finger"/>
    <property type="match status" value="5"/>
</dbReference>
<dbReference type="Gene3D" id="6.10.140.140">
    <property type="match status" value="1"/>
</dbReference>
<feature type="region of interest" description="Disordered" evidence="12">
    <location>
        <begin position="130"/>
        <end position="239"/>
    </location>
</feature>
<dbReference type="GeneTree" id="ENSGT01150000286944"/>
<dbReference type="AGR" id="Xenbase:XB-GENE-29087211"/>
<keyword evidence="16" id="KW-1185">Reference proteome</keyword>
<dbReference type="FunFam" id="3.30.160.60:FF:000060">
    <property type="entry name" value="zinc finger protein 436"/>
    <property type="match status" value="1"/>
</dbReference>
<feature type="domain" description="C2H2-type" evidence="13">
    <location>
        <begin position="362"/>
        <end position="389"/>
    </location>
</feature>
<dbReference type="GO" id="GO:0008270">
    <property type="term" value="F:zinc ion binding"/>
    <property type="evidence" value="ECO:0007669"/>
    <property type="project" value="UniProtKB-KW"/>
</dbReference>
<sequence length="417" mass="47976">MNSSHRESVSFTDVAATFSEGEWNILSDWQRELYGTVMRQIHSVLMDLGYHIHNSEILFRITKNEEPGRYHRYVAARSKEGHAPDILLRINYIGERAVSSDTDDSNEGSEMGQNAAERQSDCLLRVKQEEEEQYCPNPYDSQLDSQAETPPISQEEEEGKPFPSPERSNEWSPARVLPRSERSSVGEGMEPRRERTQRRKGIARQIKPGLALHNSDKETEPKDSDAPPTAEHFPESGLSNMRLPFPDAQQGAEEACPYTAFPDDAAPISFQQRGQTFIICCVCGKTFCNKSSFQVHMRTHTGERPYKCSDCDKSFIRSSHLKIHLRTHTGERPYKCSECDKSFRDNSSFARHQRIHTGEKPYQCPTCAKYFRKKSNLKDHQRTHTGERPYKCKHCEKSFHQKSNLRVHERNHHGEDC</sequence>
<accession>A0A6I8SH98</accession>
<dbReference type="InterPro" id="IPR036236">
    <property type="entry name" value="Znf_C2H2_sf"/>
</dbReference>
<dbReference type="InterPro" id="IPR036051">
    <property type="entry name" value="KRAB_dom_sf"/>
</dbReference>
<dbReference type="Pfam" id="PF01352">
    <property type="entry name" value="KRAB"/>
    <property type="match status" value="1"/>
</dbReference>
<dbReference type="InterPro" id="IPR013087">
    <property type="entry name" value="Znf_C2H2_type"/>
</dbReference>
<dbReference type="SUPFAM" id="SSF109640">
    <property type="entry name" value="KRAB domain (Kruppel-associated box)"/>
    <property type="match status" value="1"/>
</dbReference>
<dbReference type="PANTHER" id="PTHR24381:SF115">
    <property type="entry name" value="ZINC FINGER PROTEIN 582"/>
    <property type="match status" value="1"/>
</dbReference>
<feature type="domain" description="KRAB" evidence="14">
    <location>
        <begin position="9"/>
        <end position="80"/>
    </location>
</feature>
<keyword evidence="3" id="KW-0479">Metal-binding</keyword>
<dbReference type="Proteomes" id="UP000008143">
    <property type="component" value="Chromosome 5"/>
</dbReference>
<evidence type="ECO:0000256" key="2">
    <source>
        <dbReference type="ARBA" id="ARBA00006991"/>
    </source>
</evidence>
<dbReference type="KEGG" id="xtr:101733761"/>
<evidence type="ECO:0000256" key="5">
    <source>
        <dbReference type="ARBA" id="ARBA00022771"/>
    </source>
</evidence>
<dbReference type="InterPro" id="IPR001909">
    <property type="entry name" value="KRAB"/>
</dbReference>
<reference evidence="15" key="1">
    <citation type="journal article" date="2010" name="Science">
        <title>The genome of the Western clawed frog Xenopus tropicalis.</title>
        <authorList>
            <person name="Hellsten U."/>
            <person name="Harland R.M."/>
            <person name="Gilchrist M.J."/>
            <person name="Hendrix D."/>
            <person name="Jurka J."/>
            <person name="Kapitonov V."/>
            <person name="Ovcharenko I."/>
            <person name="Putnam N.H."/>
            <person name="Shu S."/>
            <person name="Taher L."/>
            <person name="Blitz I.L."/>
            <person name="Blumberg B."/>
            <person name="Dichmann D.S."/>
            <person name="Dubchak I."/>
            <person name="Amaya E."/>
            <person name="Detter J.C."/>
            <person name="Fletcher R."/>
            <person name="Gerhard D.S."/>
            <person name="Goodstein D."/>
            <person name="Graves T."/>
            <person name="Grigoriev I.V."/>
            <person name="Grimwood J."/>
            <person name="Kawashima T."/>
            <person name="Lindquist E."/>
            <person name="Lucas S.M."/>
            <person name="Mead P.E."/>
            <person name="Mitros T."/>
            <person name="Ogino H."/>
            <person name="Ohta Y."/>
            <person name="Poliakov A.V."/>
            <person name="Pollet N."/>
            <person name="Robert J."/>
            <person name="Salamov A."/>
            <person name="Sater A.K."/>
            <person name="Schmutz J."/>
            <person name="Terry A."/>
            <person name="Vize P.D."/>
            <person name="Warren W.C."/>
            <person name="Wells D."/>
            <person name="Wills A."/>
            <person name="Wilson R.K."/>
            <person name="Zimmerman L.B."/>
            <person name="Zorn A.M."/>
            <person name="Grainger R."/>
            <person name="Grammer T."/>
            <person name="Khokha M.K."/>
            <person name="Richardson P.M."/>
            <person name="Rokhsar D.S."/>
        </authorList>
    </citation>
    <scope>NUCLEOTIDE SEQUENCE [LARGE SCALE GENOMIC DNA]</scope>
    <source>
        <strain evidence="15">Nigerian</strain>
    </source>
</reference>
<gene>
    <name evidence="15 17 18" type="primary">LOC101733761</name>
</gene>
<organism evidence="15">
    <name type="scientific">Xenopus tropicalis</name>
    <name type="common">Western clawed frog</name>
    <name type="synonym">Silurana tropicalis</name>
    <dbReference type="NCBI Taxonomy" id="8364"/>
    <lineage>
        <taxon>Eukaryota</taxon>
        <taxon>Metazoa</taxon>
        <taxon>Chordata</taxon>
        <taxon>Craniata</taxon>
        <taxon>Vertebrata</taxon>
        <taxon>Euteleostomi</taxon>
        <taxon>Amphibia</taxon>
        <taxon>Batrachia</taxon>
        <taxon>Anura</taxon>
        <taxon>Pipoidea</taxon>
        <taxon>Pipidae</taxon>
        <taxon>Xenopodinae</taxon>
        <taxon>Xenopus</taxon>
        <taxon>Silurana</taxon>
    </lineage>
</organism>
<dbReference type="SUPFAM" id="SSF57667">
    <property type="entry name" value="beta-beta-alpha zinc fingers"/>
    <property type="match status" value="3"/>
</dbReference>
<evidence type="ECO:0000256" key="3">
    <source>
        <dbReference type="ARBA" id="ARBA00022723"/>
    </source>
</evidence>
<dbReference type="GeneID" id="101733761"/>
<evidence type="ECO:0000256" key="9">
    <source>
        <dbReference type="ARBA" id="ARBA00023163"/>
    </source>
</evidence>
<dbReference type="PANTHER" id="PTHR24381">
    <property type="entry name" value="ZINC FINGER PROTEIN"/>
    <property type="match status" value="1"/>
</dbReference>
<evidence type="ECO:0000256" key="10">
    <source>
        <dbReference type="ARBA" id="ARBA00023242"/>
    </source>
</evidence>
<evidence type="ECO:0000313" key="16">
    <source>
        <dbReference type="Proteomes" id="UP000008143"/>
    </source>
</evidence>
<feature type="domain" description="C2H2-type" evidence="13">
    <location>
        <begin position="390"/>
        <end position="417"/>
    </location>
</feature>
<reference evidence="17" key="3">
    <citation type="submission" date="2025-04" db="UniProtKB">
        <authorList>
            <consortium name="RefSeq"/>
        </authorList>
    </citation>
    <scope>IDENTIFICATION</scope>
    <source>
        <strain evidence="17">Nigerian</strain>
        <tissue evidence="17">Liver and blood</tissue>
    </source>
</reference>
<dbReference type="Ensembl" id="ENSXETT00000095888">
    <property type="protein sequence ID" value="ENSXETP00000097633"/>
    <property type="gene ID" value="ENSXETG00000039484"/>
</dbReference>
<dbReference type="Pfam" id="PF00096">
    <property type="entry name" value="zf-C2H2"/>
    <property type="match status" value="5"/>
</dbReference>
<feature type="region of interest" description="Disordered" evidence="12">
    <location>
        <begin position="99"/>
        <end position="118"/>
    </location>
</feature>
<dbReference type="RefSeq" id="XP_017946107.2">
    <property type="nucleotide sequence ID" value="XM_018090618.2"/>
</dbReference>
<feature type="domain" description="C2H2-type" evidence="13">
    <location>
        <begin position="278"/>
        <end position="305"/>
    </location>
</feature>
<dbReference type="OrthoDB" id="1095242at2759"/>
<feature type="domain" description="C2H2-type" evidence="13">
    <location>
        <begin position="334"/>
        <end position="361"/>
    </location>
</feature>
<comment type="subcellular location">
    <subcellularLocation>
        <location evidence="1">Nucleus</location>
    </subcellularLocation>
</comment>
<dbReference type="OMA" id="VHERNHH"/>
<feature type="compositionally biased region" description="Basic and acidic residues" evidence="12">
    <location>
        <begin position="214"/>
        <end position="225"/>
    </location>
</feature>
<evidence type="ECO:0000313" key="15">
    <source>
        <dbReference type="Ensembl" id="ENSXETP00000097633"/>
    </source>
</evidence>
<keyword evidence="10" id="KW-0539">Nucleus</keyword>
<evidence type="ECO:0000256" key="6">
    <source>
        <dbReference type="ARBA" id="ARBA00022833"/>
    </source>
</evidence>
<feature type="compositionally biased region" description="Basic and acidic residues" evidence="12">
    <location>
        <begin position="178"/>
        <end position="194"/>
    </location>
</feature>
<evidence type="ECO:0000313" key="17">
    <source>
        <dbReference type="RefSeq" id="XP_017946107.2"/>
    </source>
</evidence>
<evidence type="ECO:0000256" key="12">
    <source>
        <dbReference type="SAM" id="MobiDB-lite"/>
    </source>
</evidence>
<proteinExistence type="inferred from homology"/>
<reference evidence="15" key="2">
    <citation type="submission" date="2020-05" db="UniProtKB">
        <authorList>
            <consortium name="Ensembl"/>
        </authorList>
    </citation>
    <scope>IDENTIFICATION</scope>
</reference>
<dbReference type="PROSITE" id="PS50157">
    <property type="entry name" value="ZINC_FINGER_C2H2_2"/>
    <property type="match status" value="5"/>
</dbReference>
<keyword evidence="8" id="KW-0238">DNA-binding</keyword>
<evidence type="ECO:0000259" key="14">
    <source>
        <dbReference type="PROSITE" id="PS50805"/>
    </source>
</evidence>
<evidence type="ECO:0000256" key="11">
    <source>
        <dbReference type="PROSITE-ProRule" id="PRU00042"/>
    </source>
</evidence>
<evidence type="ECO:0000256" key="1">
    <source>
        <dbReference type="ARBA" id="ARBA00004123"/>
    </source>
</evidence>
<dbReference type="Bgee" id="ENSXETG00000039484">
    <property type="expression patterns" value="Expressed in skeletal muscle tissue and 13 other cell types or tissues"/>
</dbReference>
<name>A0A6I8SH98_XENTR</name>
<evidence type="ECO:0000256" key="7">
    <source>
        <dbReference type="ARBA" id="ARBA00023015"/>
    </source>
</evidence>
<keyword evidence="4" id="KW-0677">Repeat</keyword>
<evidence type="ECO:0000313" key="18">
    <source>
        <dbReference type="Xenbase" id="XB-GENE-29087211"/>
    </source>
</evidence>
<dbReference type="GO" id="GO:0006355">
    <property type="term" value="P:regulation of DNA-templated transcription"/>
    <property type="evidence" value="ECO:0007669"/>
    <property type="project" value="InterPro"/>
</dbReference>
<dbReference type="GO" id="GO:0005634">
    <property type="term" value="C:nucleus"/>
    <property type="evidence" value="ECO:0007669"/>
    <property type="project" value="UniProtKB-SubCell"/>
</dbReference>
<evidence type="ECO:0000256" key="4">
    <source>
        <dbReference type="ARBA" id="ARBA00022737"/>
    </source>
</evidence>
<dbReference type="CDD" id="cd07765">
    <property type="entry name" value="KRAB_A-box"/>
    <property type="match status" value="1"/>
</dbReference>
<dbReference type="FunFam" id="3.30.160.60:FF:000016">
    <property type="entry name" value="zinc finger protein 37 homolog"/>
    <property type="match status" value="1"/>
</dbReference>